<dbReference type="EMBL" id="BMWS01000029">
    <property type="protein sequence ID" value="GGX30230.1"/>
    <property type="molecule type" value="Genomic_DNA"/>
</dbReference>
<dbReference type="AlphaFoldDB" id="A0A918N5K9"/>
<evidence type="ECO:0008006" key="4">
    <source>
        <dbReference type="Google" id="ProtNLM"/>
    </source>
</evidence>
<comment type="caution">
    <text evidence="2">The sequence shown here is derived from an EMBL/GenBank/DDBJ whole genome shotgun (WGS) entry which is preliminary data.</text>
</comment>
<evidence type="ECO:0000313" key="3">
    <source>
        <dbReference type="Proteomes" id="UP000601108"/>
    </source>
</evidence>
<proteinExistence type="predicted"/>
<feature type="transmembrane region" description="Helical" evidence="1">
    <location>
        <begin position="53"/>
        <end position="71"/>
    </location>
</feature>
<keyword evidence="3" id="KW-1185">Reference proteome</keyword>
<organism evidence="2 3">
    <name type="scientific">Aquimarina muelleri</name>
    <dbReference type="NCBI Taxonomy" id="279356"/>
    <lineage>
        <taxon>Bacteria</taxon>
        <taxon>Pseudomonadati</taxon>
        <taxon>Bacteroidota</taxon>
        <taxon>Flavobacteriia</taxon>
        <taxon>Flavobacteriales</taxon>
        <taxon>Flavobacteriaceae</taxon>
        <taxon>Aquimarina</taxon>
    </lineage>
</organism>
<keyword evidence="1" id="KW-1133">Transmembrane helix</keyword>
<evidence type="ECO:0000313" key="2">
    <source>
        <dbReference type="EMBL" id="GGX30230.1"/>
    </source>
</evidence>
<sequence>MISTLNTWNELWSLFILLAVCYWALKLIIYLLDRFAKRNIGNKNFIIILKKVILFYNPVAVLIIALGFISINYITHTIVLIILGVFGYSYITNYINGIFFQINPLFREEASVKIGDFRGEIEKVMPFGVTISTEEGEHYLNYSYVEKTGFTIQSDKDSVLRKTLYLKTDLTAEQVLDLLFDNPILSYNDAPTITQSEESEKLKLQYTLEHGSSTEELIVFLKDQNIQTSLTYNIL</sequence>
<dbReference type="Proteomes" id="UP000601108">
    <property type="component" value="Unassembled WGS sequence"/>
</dbReference>
<gene>
    <name evidence="2" type="ORF">GCM10007384_34170</name>
</gene>
<dbReference type="RefSeq" id="WP_027413232.1">
    <property type="nucleotide sequence ID" value="NZ_BMWS01000029.1"/>
</dbReference>
<feature type="transmembrane region" description="Helical" evidence="1">
    <location>
        <begin position="77"/>
        <end position="99"/>
    </location>
</feature>
<evidence type="ECO:0000256" key="1">
    <source>
        <dbReference type="SAM" id="Phobius"/>
    </source>
</evidence>
<accession>A0A918N5K9</accession>
<keyword evidence="1" id="KW-0812">Transmembrane</keyword>
<feature type="transmembrane region" description="Helical" evidence="1">
    <location>
        <begin position="12"/>
        <end position="32"/>
    </location>
</feature>
<keyword evidence="1" id="KW-0472">Membrane</keyword>
<protein>
    <recommendedName>
        <fullName evidence="4">Mechanosensitive ion channel</fullName>
    </recommendedName>
</protein>
<name>A0A918N5K9_9FLAO</name>
<reference evidence="2 3" key="1">
    <citation type="journal article" date="2014" name="Int. J. Syst. Evol. Microbiol.">
        <title>Complete genome sequence of Corynebacterium casei LMG S-19264T (=DSM 44701T), isolated from a smear-ripened cheese.</title>
        <authorList>
            <consortium name="US DOE Joint Genome Institute (JGI-PGF)"/>
            <person name="Walter F."/>
            <person name="Albersmeier A."/>
            <person name="Kalinowski J."/>
            <person name="Ruckert C."/>
        </authorList>
    </citation>
    <scope>NUCLEOTIDE SEQUENCE [LARGE SCALE GENOMIC DNA]</scope>
    <source>
        <strain evidence="2 3">KCTC 12285</strain>
    </source>
</reference>